<dbReference type="InterPro" id="IPR003593">
    <property type="entry name" value="AAA+_ATPase"/>
</dbReference>
<dbReference type="OrthoDB" id="9808328at2"/>
<dbReference type="InterPro" id="IPR027417">
    <property type="entry name" value="P-loop_NTPase"/>
</dbReference>
<dbReference type="InterPro" id="IPR039421">
    <property type="entry name" value="Type_1_exporter"/>
</dbReference>
<dbReference type="EMBL" id="PVEP01000001">
    <property type="protein sequence ID" value="PQV58277.1"/>
    <property type="molecule type" value="Genomic_DNA"/>
</dbReference>
<comment type="subcellular location">
    <subcellularLocation>
        <location evidence="1">Cell membrane</location>
        <topology evidence="1">Multi-pass membrane protein</topology>
    </subcellularLocation>
</comment>
<dbReference type="SUPFAM" id="SSF52540">
    <property type="entry name" value="P-loop containing nucleoside triphosphate hydrolases"/>
    <property type="match status" value="1"/>
</dbReference>
<dbReference type="Gene3D" id="1.20.1560.10">
    <property type="entry name" value="ABC transporter type 1, transmembrane domain"/>
    <property type="match status" value="1"/>
</dbReference>
<evidence type="ECO:0000256" key="1">
    <source>
        <dbReference type="ARBA" id="ARBA00004651"/>
    </source>
</evidence>
<keyword evidence="4" id="KW-0547">Nucleotide-binding</keyword>
<dbReference type="Pfam" id="PF00664">
    <property type="entry name" value="ABC_membrane"/>
    <property type="match status" value="1"/>
</dbReference>
<evidence type="ECO:0000313" key="11">
    <source>
        <dbReference type="EMBL" id="PQV58277.1"/>
    </source>
</evidence>
<keyword evidence="6 8" id="KW-1133">Transmembrane helix</keyword>
<dbReference type="CDD" id="cd18552">
    <property type="entry name" value="ABC_6TM_MsbA_like"/>
    <property type="match status" value="1"/>
</dbReference>
<dbReference type="InterPro" id="IPR003439">
    <property type="entry name" value="ABC_transporter-like_ATP-bd"/>
</dbReference>
<dbReference type="SUPFAM" id="SSF90123">
    <property type="entry name" value="ABC transporter transmembrane region"/>
    <property type="match status" value="1"/>
</dbReference>
<gene>
    <name evidence="11" type="ORF">LX70_00086</name>
</gene>
<dbReference type="PROSITE" id="PS50929">
    <property type="entry name" value="ABC_TM1F"/>
    <property type="match status" value="1"/>
</dbReference>
<dbReference type="GO" id="GO:0015421">
    <property type="term" value="F:ABC-type oligopeptide transporter activity"/>
    <property type="evidence" value="ECO:0007669"/>
    <property type="project" value="TreeGrafter"/>
</dbReference>
<evidence type="ECO:0000256" key="8">
    <source>
        <dbReference type="SAM" id="Phobius"/>
    </source>
</evidence>
<comment type="caution">
    <text evidence="11">The sequence shown here is derived from an EMBL/GenBank/DDBJ whole genome shotgun (WGS) entry which is preliminary data.</text>
</comment>
<dbReference type="InterPro" id="IPR036640">
    <property type="entry name" value="ABC1_TM_sf"/>
</dbReference>
<reference evidence="11 12" key="1">
    <citation type="submission" date="2018-02" db="EMBL/GenBank/DDBJ databases">
        <title>Genomic Encyclopedia of Archaeal and Bacterial Type Strains, Phase II (KMG-II): from individual species to whole genera.</title>
        <authorList>
            <person name="Goeker M."/>
        </authorList>
    </citation>
    <scope>NUCLEOTIDE SEQUENCE [LARGE SCALE GENOMIC DNA]</scope>
    <source>
        <strain evidence="11 12">DSM 18921</strain>
    </source>
</reference>
<feature type="transmembrane region" description="Helical" evidence="8">
    <location>
        <begin position="179"/>
        <end position="199"/>
    </location>
</feature>
<organism evidence="11 12">
    <name type="scientific">Albidovulum denitrificans</name>
    <dbReference type="NCBI Taxonomy" id="404881"/>
    <lineage>
        <taxon>Bacteria</taxon>
        <taxon>Pseudomonadati</taxon>
        <taxon>Pseudomonadota</taxon>
        <taxon>Alphaproteobacteria</taxon>
        <taxon>Rhodobacterales</taxon>
        <taxon>Paracoccaceae</taxon>
        <taxon>Albidovulum</taxon>
    </lineage>
</organism>
<dbReference type="PANTHER" id="PTHR43394">
    <property type="entry name" value="ATP-DEPENDENT PERMEASE MDL1, MITOCHONDRIAL"/>
    <property type="match status" value="1"/>
</dbReference>
<feature type="domain" description="ABC transporter" evidence="9">
    <location>
        <begin position="358"/>
        <end position="592"/>
    </location>
</feature>
<feature type="transmembrane region" description="Helical" evidence="8">
    <location>
        <begin position="37"/>
        <end position="65"/>
    </location>
</feature>
<evidence type="ECO:0000259" key="9">
    <source>
        <dbReference type="PROSITE" id="PS50893"/>
    </source>
</evidence>
<keyword evidence="7 8" id="KW-0472">Membrane</keyword>
<dbReference type="GO" id="GO:0005886">
    <property type="term" value="C:plasma membrane"/>
    <property type="evidence" value="ECO:0007669"/>
    <property type="project" value="UniProtKB-SubCell"/>
</dbReference>
<feature type="transmembrane region" description="Helical" evidence="8">
    <location>
        <begin position="267"/>
        <end position="288"/>
    </location>
</feature>
<dbReference type="Proteomes" id="UP000238338">
    <property type="component" value="Unassembled WGS sequence"/>
</dbReference>
<accession>A0A2S8SBQ4</accession>
<dbReference type="AlphaFoldDB" id="A0A2S8SBQ4"/>
<evidence type="ECO:0000256" key="6">
    <source>
        <dbReference type="ARBA" id="ARBA00022989"/>
    </source>
</evidence>
<feature type="transmembrane region" description="Helical" evidence="8">
    <location>
        <begin position="150"/>
        <end position="173"/>
    </location>
</feature>
<dbReference type="PROSITE" id="PS50893">
    <property type="entry name" value="ABC_TRANSPORTER_2"/>
    <property type="match status" value="1"/>
</dbReference>
<dbReference type="GO" id="GO:0016887">
    <property type="term" value="F:ATP hydrolysis activity"/>
    <property type="evidence" value="ECO:0007669"/>
    <property type="project" value="InterPro"/>
</dbReference>
<dbReference type="RefSeq" id="WP_105512577.1">
    <property type="nucleotide sequence ID" value="NZ_PVEP01000001.1"/>
</dbReference>
<dbReference type="InterPro" id="IPR017871">
    <property type="entry name" value="ABC_transporter-like_CS"/>
</dbReference>
<evidence type="ECO:0000256" key="5">
    <source>
        <dbReference type="ARBA" id="ARBA00022840"/>
    </source>
</evidence>
<evidence type="ECO:0000313" key="12">
    <source>
        <dbReference type="Proteomes" id="UP000238338"/>
    </source>
</evidence>
<dbReference type="InterPro" id="IPR011527">
    <property type="entry name" value="ABC1_TM_dom"/>
</dbReference>
<feature type="domain" description="ABC transmembrane type-1" evidence="10">
    <location>
        <begin position="41"/>
        <end position="324"/>
    </location>
</feature>
<keyword evidence="12" id="KW-1185">Reference proteome</keyword>
<dbReference type="FunFam" id="3.40.50.300:FF:000287">
    <property type="entry name" value="Multidrug ABC transporter ATP-binding protein"/>
    <property type="match status" value="1"/>
</dbReference>
<sequence>MADHNDTSSRDAAPARTGRPADNLVWRLMKDGLRSQGWVYAIGIAAMVAVAATSALTAWVMEVIIDALTDSGNRARVAGVAVLVMAIFAGKGIATYIQTVAMARAGNRIVAANQSRLYRKLIQQGVSFFTVTDSSDILLRVTQSAQRARALIDLLVTSLVRDLLTLVGLIVVMVYQQPVLSMVSLIVGPLAMIGIRAILKRVRGIVAKELMSLGEIMKVMQETAKGIRVIKIFSMEPTMTDRMEDAIVAVERRSNAVVRLQAITSPLMETLSGFAIALVVWVSALGLFGGEPTSPGQLMSFVTALLMAYEPAKRLMRMRVAVESNLVGVRMMYELMDQDDTLTEAPHAVDLVPGPGAVELRDVSFSYGAGQPVLSDVSITFQAGVTTALVGPSGSGKSTLLNLVMRLYDPTGGAVLIDGQDISGLTFDSLRHRMSFVGQDTFLFSASVGENIRVSRPDATDEEVFAAARAANAHEFILALPQGYDTPVGENGAFLSGGQRQRLSIARAILRRGEILLLDEATSALDATSEAAVKEALRHLTAGVTSIVIAHRLSTILEADRIVVLDQGRIVETGTAAELLQQDGVFRDLFEKQFGGTELLGIETPQG</sequence>
<keyword evidence="5 11" id="KW-0067">ATP-binding</keyword>
<dbReference type="PANTHER" id="PTHR43394:SF1">
    <property type="entry name" value="ATP-BINDING CASSETTE SUB-FAMILY B MEMBER 10, MITOCHONDRIAL"/>
    <property type="match status" value="1"/>
</dbReference>
<protein>
    <submittedName>
        <fullName evidence="11">ATP-binding cassette subfamily B protein</fullName>
    </submittedName>
</protein>
<keyword evidence="3 8" id="KW-0812">Transmembrane</keyword>
<evidence type="ECO:0000256" key="2">
    <source>
        <dbReference type="ARBA" id="ARBA00022448"/>
    </source>
</evidence>
<dbReference type="Gene3D" id="3.40.50.300">
    <property type="entry name" value="P-loop containing nucleotide triphosphate hydrolases"/>
    <property type="match status" value="1"/>
</dbReference>
<evidence type="ECO:0000256" key="4">
    <source>
        <dbReference type="ARBA" id="ARBA00022741"/>
    </source>
</evidence>
<name>A0A2S8SBQ4_9RHOB</name>
<evidence type="ECO:0000256" key="3">
    <source>
        <dbReference type="ARBA" id="ARBA00022692"/>
    </source>
</evidence>
<dbReference type="Pfam" id="PF00005">
    <property type="entry name" value="ABC_tran"/>
    <property type="match status" value="1"/>
</dbReference>
<dbReference type="GO" id="GO:0005524">
    <property type="term" value="F:ATP binding"/>
    <property type="evidence" value="ECO:0007669"/>
    <property type="project" value="UniProtKB-KW"/>
</dbReference>
<evidence type="ECO:0000256" key="7">
    <source>
        <dbReference type="ARBA" id="ARBA00023136"/>
    </source>
</evidence>
<feature type="transmembrane region" description="Helical" evidence="8">
    <location>
        <begin position="77"/>
        <end position="97"/>
    </location>
</feature>
<dbReference type="SMART" id="SM00382">
    <property type="entry name" value="AAA"/>
    <property type="match status" value="1"/>
</dbReference>
<evidence type="ECO:0000259" key="10">
    <source>
        <dbReference type="PROSITE" id="PS50929"/>
    </source>
</evidence>
<proteinExistence type="predicted"/>
<dbReference type="PROSITE" id="PS00211">
    <property type="entry name" value="ABC_TRANSPORTER_1"/>
    <property type="match status" value="1"/>
</dbReference>
<keyword evidence="2" id="KW-0813">Transport</keyword>